<reference evidence="5" key="1">
    <citation type="submission" date="2016-10" db="EMBL/GenBank/DDBJ databases">
        <authorList>
            <person name="Varghese N."/>
            <person name="Submissions S."/>
        </authorList>
    </citation>
    <scope>NUCLEOTIDE SEQUENCE [LARGE SCALE GENOMIC DNA]</scope>
    <source>
        <strain evidence="5">CGMCC 4.3525</strain>
    </source>
</reference>
<keyword evidence="5" id="KW-1185">Reference proteome</keyword>
<dbReference type="Proteomes" id="UP000199352">
    <property type="component" value="Unassembled WGS sequence"/>
</dbReference>
<proteinExistence type="inferred from homology"/>
<dbReference type="AlphaFoldDB" id="A0A1H9TSY7"/>
<evidence type="ECO:0000259" key="3">
    <source>
        <dbReference type="PROSITE" id="PS50801"/>
    </source>
</evidence>
<feature type="domain" description="STAS" evidence="3">
    <location>
        <begin position="19"/>
        <end position="119"/>
    </location>
</feature>
<dbReference type="STRING" id="402600.SAMN05216188_11944"/>
<accession>A0A1H9TSY7</accession>
<dbReference type="CDD" id="cd07043">
    <property type="entry name" value="STAS_anti-anti-sigma_factors"/>
    <property type="match status" value="1"/>
</dbReference>
<dbReference type="Gene3D" id="3.30.750.24">
    <property type="entry name" value="STAS domain"/>
    <property type="match status" value="1"/>
</dbReference>
<evidence type="ECO:0000256" key="1">
    <source>
        <dbReference type="ARBA" id="ARBA00009013"/>
    </source>
</evidence>
<dbReference type="EMBL" id="FOFR01000019">
    <property type="protein sequence ID" value="SES00121.1"/>
    <property type="molecule type" value="Genomic_DNA"/>
</dbReference>
<evidence type="ECO:0000313" key="4">
    <source>
        <dbReference type="EMBL" id="SES00121.1"/>
    </source>
</evidence>
<name>A0A1H9TSY7_9PSEU</name>
<dbReference type="SUPFAM" id="SSF52091">
    <property type="entry name" value="SpoIIaa-like"/>
    <property type="match status" value="1"/>
</dbReference>
<comment type="similarity">
    <text evidence="1 2">Belongs to the anti-sigma-factor antagonist family.</text>
</comment>
<dbReference type="InterPro" id="IPR002645">
    <property type="entry name" value="STAS_dom"/>
</dbReference>
<dbReference type="NCBIfam" id="TIGR00377">
    <property type="entry name" value="ant_ant_sig"/>
    <property type="match status" value="1"/>
</dbReference>
<dbReference type="Pfam" id="PF01740">
    <property type="entry name" value="STAS"/>
    <property type="match status" value="1"/>
</dbReference>
<organism evidence="4 5">
    <name type="scientific">Lentzea xinjiangensis</name>
    <dbReference type="NCBI Taxonomy" id="402600"/>
    <lineage>
        <taxon>Bacteria</taxon>
        <taxon>Bacillati</taxon>
        <taxon>Actinomycetota</taxon>
        <taxon>Actinomycetes</taxon>
        <taxon>Pseudonocardiales</taxon>
        <taxon>Pseudonocardiaceae</taxon>
        <taxon>Lentzea</taxon>
    </lineage>
</organism>
<evidence type="ECO:0000313" key="5">
    <source>
        <dbReference type="Proteomes" id="UP000199352"/>
    </source>
</evidence>
<dbReference type="PROSITE" id="PS50801">
    <property type="entry name" value="STAS"/>
    <property type="match status" value="1"/>
</dbReference>
<evidence type="ECO:0000256" key="2">
    <source>
        <dbReference type="RuleBase" id="RU003749"/>
    </source>
</evidence>
<dbReference type="PANTHER" id="PTHR33495:SF2">
    <property type="entry name" value="ANTI-SIGMA FACTOR ANTAGONIST TM_1081-RELATED"/>
    <property type="match status" value="1"/>
</dbReference>
<gene>
    <name evidence="4" type="ORF">SAMN05216188_11944</name>
</gene>
<sequence length="119" mass="12463">MSTPPPVTVALTTADRDRVVIALGGEIDHVTAARMHDDVLALIDNTGTDSTPGVHVLLDFSQVRFCDSSGMSALLGIWRRLHTRGGTLTVTALPANIAKALRIGGLDQLIPIVAADTPA</sequence>
<dbReference type="RefSeq" id="WP_177221504.1">
    <property type="nucleotide sequence ID" value="NZ_FOFR01000019.1"/>
</dbReference>
<dbReference type="InterPro" id="IPR003658">
    <property type="entry name" value="Anti-sigma_ant"/>
</dbReference>
<dbReference type="InterPro" id="IPR036513">
    <property type="entry name" value="STAS_dom_sf"/>
</dbReference>
<dbReference type="GO" id="GO:0043856">
    <property type="term" value="F:anti-sigma factor antagonist activity"/>
    <property type="evidence" value="ECO:0007669"/>
    <property type="project" value="InterPro"/>
</dbReference>
<dbReference type="PANTHER" id="PTHR33495">
    <property type="entry name" value="ANTI-SIGMA FACTOR ANTAGONIST TM_1081-RELATED-RELATED"/>
    <property type="match status" value="1"/>
</dbReference>
<protein>
    <recommendedName>
        <fullName evidence="2">Anti-sigma factor antagonist</fullName>
    </recommendedName>
</protein>